<feature type="region of interest" description="Disordered" evidence="11">
    <location>
        <begin position="1"/>
        <end position="58"/>
    </location>
</feature>
<organism evidence="14 15">
    <name type="scientific">Arabidopsis arenosa</name>
    <name type="common">Sand rock-cress</name>
    <name type="synonym">Cardaminopsis arenosa</name>
    <dbReference type="NCBI Taxonomy" id="38785"/>
    <lineage>
        <taxon>Eukaryota</taxon>
        <taxon>Viridiplantae</taxon>
        <taxon>Streptophyta</taxon>
        <taxon>Embryophyta</taxon>
        <taxon>Tracheophyta</taxon>
        <taxon>Spermatophyta</taxon>
        <taxon>Magnoliopsida</taxon>
        <taxon>eudicotyledons</taxon>
        <taxon>Gunneridae</taxon>
        <taxon>Pentapetalae</taxon>
        <taxon>rosids</taxon>
        <taxon>malvids</taxon>
        <taxon>Brassicales</taxon>
        <taxon>Brassicaceae</taxon>
        <taxon>Camelineae</taxon>
        <taxon>Arabidopsis</taxon>
    </lineage>
</organism>
<name>A0A8S2A0V1_ARAAE</name>
<dbReference type="PANTHER" id="PTHR48050">
    <property type="entry name" value="STEROL 3-BETA-GLUCOSYLTRANSFERASE"/>
    <property type="match status" value="1"/>
</dbReference>
<keyword evidence="4" id="KW-0328">Glycosyltransferase</keyword>
<evidence type="ECO:0000256" key="8">
    <source>
        <dbReference type="ARBA" id="ARBA00023098"/>
    </source>
</evidence>
<dbReference type="SUPFAM" id="SSF53756">
    <property type="entry name" value="UDP-Glycosyltransferase/glycogen phosphorylase"/>
    <property type="match status" value="1"/>
</dbReference>
<dbReference type="FunFam" id="3.40.50.2000:FF:000009">
    <property type="entry name" value="Sterol 3-beta-glucosyltransferase UGT80A2"/>
    <property type="match status" value="1"/>
</dbReference>
<dbReference type="InterPro" id="IPR050426">
    <property type="entry name" value="Glycosyltransferase_28"/>
</dbReference>
<dbReference type="Proteomes" id="UP000682877">
    <property type="component" value="Chromosome 3"/>
</dbReference>
<evidence type="ECO:0000256" key="3">
    <source>
        <dbReference type="ARBA" id="ARBA00022516"/>
    </source>
</evidence>
<keyword evidence="5" id="KW-0808">Transferase</keyword>
<dbReference type="EMBL" id="LR999453">
    <property type="protein sequence ID" value="CAE5993175.1"/>
    <property type="molecule type" value="Genomic_DNA"/>
</dbReference>
<dbReference type="GO" id="GO:0016126">
    <property type="term" value="P:sterol biosynthetic process"/>
    <property type="evidence" value="ECO:0007669"/>
    <property type="project" value="UniProtKB-KW"/>
</dbReference>
<dbReference type="Pfam" id="PF06722">
    <property type="entry name" value="EryCIII-like_C"/>
    <property type="match status" value="1"/>
</dbReference>
<dbReference type="AlphaFoldDB" id="A0A8S2A0V1"/>
<dbReference type="CDD" id="cd03784">
    <property type="entry name" value="GT1_Gtf-like"/>
    <property type="match status" value="1"/>
</dbReference>
<protein>
    <recommendedName>
        <fullName evidence="2">sterol 3beta-glucosyltransferase</fullName>
        <ecNumber evidence="2">2.4.1.173</ecNumber>
    </recommendedName>
</protein>
<feature type="compositionally biased region" description="Basic and acidic residues" evidence="11">
    <location>
        <begin position="9"/>
        <end position="23"/>
    </location>
</feature>
<dbReference type="PANTHER" id="PTHR48050:SF16">
    <property type="entry name" value="STEROL 3-BETA-GLUCOSYLTRANSFERASE UGT80B1"/>
    <property type="match status" value="1"/>
</dbReference>
<evidence type="ECO:0000259" key="13">
    <source>
        <dbReference type="Pfam" id="PF06722"/>
    </source>
</evidence>
<evidence type="ECO:0000256" key="4">
    <source>
        <dbReference type="ARBA" id="ARBA00022676"/>
    </source>
</evidence>
<keyword evidence="7" id="KW-0756">Sterol biosynthesis</keyword>
<evidence type="ECO:0000256" key="1">
    <source>
        <dbReference type="ARBA" id="ARBA00006962"/>
    </source>
</evidence>
<evidence type="ECO:0000313" key="14">
    <source>
        <dbReference type="EMBL" id="CAE5993175.1"/>
    </source>
</evidence>
<evidence type="ECO:0000256" key="9">
    <source>
        <dbReference type="ARBA" id="ARBA00023166"/>
    </source>
</evidence>
<sequence>MASNVFDHPLQELEDGIRSRKDDSDEDNGVNSEKASLLETPGSVGTTPEDSGCRSSDWRRGLDHCETAPVGLCGDMLIDDSEIQYSRSLTEKGCPANHNLKLDRLSEREKQKLIVELVRIQNDGTVEVIDNGTPVSELWGFEPTKGQSTVTYEMSFTESFRSIPRLKIAILVVGTRGDVQPFLAMAKRLQEFGHRVRLATHANFRSFVRAAGVEFYPLGGDPRELAAYMARNKGLIPSGPSEISKQRKQLKAIIESLLPACIEPDMETATSFRAQAIIANPPAYGHVHVAEALGVPIHIFFTMPWTPTHEFPHPLARVPQSAAYWLSYIVVDLMVWWSIRTYINDFRKRKLNLAPIAYFSTYHGSISHLPTGYMWSPHVVPKPSDWGPLVDVVGYCFLNLGSKYQPREEFLHWIERGSPPIYIGFGSMPLDDPKKTMDIILETLRDTEQRGIVDRGWGGLGNLATEVPENVFLVEDCPHDWLFPQCSAVVHHGGAGTTATGLKAGCPTTIVPFFGDQFFWGDRIYEKGLGPAPIPIAQLSVENLSSSIRFMLQPEVKSQVMELAKVLENEDGVAAAVDAFHRHLPPELPLPESSSEKKDEDDRPDLLQWFFIQIGKKCCLPCGGV</sequence>
<proteinExistence type="inferred from homology"/>
<reference evidence="14" key="1">
    <citation type="submission" date="2021-01" db="EMBL/GenBank/DDBJ databases">
        <authorList>
            <person name="Bezrukov I."/>
        </authorList>
    </citation>
    <scope>NUCLEOTIDE SEQUENCE</scope>
</reference>
<dbReference type="GO" id="GO:0048316">
    <property type="term" value="P:seed development"/>
    <property type="evidence" value="ECO:0007669"/>
    <property type="project" value="UniProtKB-ARBA"/>
</dbReference>
<keyword evidence="15" id="KW-1185">Reference proteome</keyword>
<evidence type="ECO:0000313" key="15">
    <source>
        <dbReference type="Proteomes" id="UP000682877"/>
    </source>
</evidence>
<dbReference type="GO" id="GO:0005975">
    <property type="term" value="P:carbohydrate metabolic process"/>
    <property type="evidence" value="ECO:0007669"/>
    <property type="project" value="InterPro"/>
</dbReference>
<comment type="similarity">
    <text evidence="1">Belongs to the glycosyltransferase 28 family.</text>
</comment>
<dbReference type="GO" id="GO:0016906">
    <property type="term" value="F:sterol 3-beta-glucosyltransferase activity"/>
    <property type="evidence" value="ECO:0007669"/>
    <property type="project" value="UniProtKB-EC"/>
</dbReference>
<evidence type="ECO:0000256" key="10">
    <source>
        <dbReference type="ARBA" id="ARBA00023221"/>
    </source>
</evidence>
<evidence type="ECO:0000256" key="7">
    <source>
        <dbReference type="ARBA" id="ARBA00023011"/>
    </source>
</evidence>
<dbReference type="Gene3D" id="3.40.50.2000">
    <property type="entry name" value="Glycogen Phosphorylase B"/>
    <property type="match status" value="2"/>
</dbReference>
<accession>A0A8S2A0V1</accession>
<keyword evidence="10" id="KW-0753">Steroid metabolism</keyword>
<gene>
    <name evidence="14" type="ORF">AARE701A_LOCUS9107</name>
</gene>
<keyword evidence="6" id="KW-0752">Steroid biosynthesis</keyword>
<dbReference type="InterPro" id="IPR004276">
    <property type="entry name" value="GlycoTrans_28_N"/>
</dbReference>
<keyword evidence="9" id="KW-1207">Sterol metabolism</keyword>
<dbReference type="FunFam" id="3.40.50.2000:FF:000030">
    <property type="entry name" value="Sterol 3-beta-glucosyltransferase UGT80A2"/>
    <property type="match status" value="1"/>
</dbReference>
<keyword evidence="3" id="KW-0444">Lipid biosynthesis</keyword>
<evidence type="ECO:0000259" key="12">
    <source>
        <dbReference type="Pfam" id="PF03033"/>
    </source>
</evidence>
<dbReference type="InterPro" id="IPR002213">
    <property type="entry name" value="UDP_glucos_trans"/>
</dbReference>
<feature type="domain" description="Glycosyltransferase family 28 N-terminal" evidence="12">
    <location>
        <begin position="168"/>
        <end position="311"/>
    </location>
</feature>
<keyword evidence="8" id="KW-0443">Lipid metabolism</keyword>
<evidence type="ECO:0000256" key="11">
    <source>
        <dbReference type="SAM" id="MobiDB-lite"/>
    </source>
</evidence>
<dbReference type="EC" id="2.4.1.173" evidence="2"/>
<evidence type="ECO:0000256" key="5">
    <source>
        <dbReference type="ARBA" id="ARBA00022679"/>
    </source>
</evidence>
<evidence type="ECO:0000256" key="6">
    <source>
        <dbReference type="ARBA" id="ARBA00022955"/>
    </source>
</evidence>
<evidence type="ECO:0000256" key="2">
    <source>
        <dbReference type="ARBA" id="ARBA00012650"/>
    </source>
</evidence>
<feature type="domain" description="Erythromycin biosynthesis protein CIII-like C-terminal" evidence="13">
    <location>
        <begin position="464"/>
        <end position="553"/>
    </location>
</feature>
<dbReference type="InterPro" id="IPR010610">
    <property type="entry name" value="EryCIII-like_C"/>
</dbReference>
<dbReference type="Pfam" id="PF03033">
    <property type="entry name" value="Glyco_transf_28"/>
    <property type="match status" value="1"/>
</dbReference>